<evidence type="ECO:0000313" key="2">
    <source>
        <dbReference type="Proteomes" id="UP000821865"/>
    </source>
</evidence>
<dbReference type="Proteomes" id="UP000821865">
    <property type="component" value="Chromosome 4"/>
</dbReference>
<proteinExistence type="predicted"/>
<name>A0ACB8CXC0_DERSI</name>
<organism evidence="1 2">
    <name type="scientific">Dermacentor silvarum</name>
    <name type="common">Tick</name>
    <dbReference type="NCBI Taxonomy" id="543639"/>
    <lineage>
        <taxon>Eukaryota</taxon>
        <taxon>Metazoa</taxon>
        <taxon>Ecdysozoa</taxon>
        <taxon>Arthropoda</taxon>
        <taxon>Chelicerata</taxon>
        <taxon>Arachnida</taxon>
        <taxon>Acari</taxon>
        <taxon>Parasitiformes</taxon>
        <taxon>Ixodida</taxon>
        <taxon>Ixodoidea</taxon>
        <taxon>Ixodidae</taxon>
        <taxon>Rhipicephalinae</taxon>
        <taxon>Dermacentor</taxon>
    </lineage>
</organism>
<accession>A0ACB8CXC0</accession>
<sequence length="367" mass="39380">MSSSAMVEDPARPPADVDDIEKLAMANLDPAVQTFIQTGYGRCLTVRENREAFGRWRFLPKVLSGSSQRNTQTTLLGRVVSMPVGIAPTAAHCIVHPDAEIAVVRAAREAKAVMAVSVVHSASLEEMAAAAGPDAVLWAQLDIRKDRSITLEEALRAQRCGFAALVVTLDAPLVGRKAAPGVTDPVREAFGETFSRLRGGAPGHEWDPCQSWDDIDWLRSKVDLPLVIKGILRADDAVEAVHHGASAIVVSNHGGLYMDGVPATLEVLPELVRAIRGRCEVYMDGGVRCGGDVVKALSLGARAVFIGRPIFYGLGYKGQQGVTEVLECIRRELDNCLALIGCSDVEKLHPGFLRRNAACIHECSGST</sequence>
<reference evidence="1" key="1">
    <citation type="submission" date="2020-05" db="EMBL/GenBank/DDBJ databases">
        <title>Large-scale comparative analyses of tick genomes elucidate their genetic diversity and vector capacities.</title>
        <authorList>
            <person name="Jia N."/>
            <person name="Wang J."/>
            <person name="Shi W."/>
            <person name="Du L."/>
            <person name="Sun Y."/>
            <person name="Zhan W."/>
            <person name="Jiang J."/>
            <person name="Wang Q."/>
            <person name="Zhang B."/>
            <person name="Ji P."/>
            <person name="Sakyi L.B."/>
            <person name="Cui X."/>
            <person name="Yuan T."/>
            <person name="Jiang B."/>
            <person name="Yang W."/>
            <person name="Lam T.T.-Y."/>
            <person name="Chang Q."/>
            <person name="Ding S."/>
            <person name="Wang X."/>
            <person name="Zhu J."/>
            <person name="Ruan X."/>
            <person name="Zhao L."/>
            <person name="Wei J."/>
            <person name="Que T."/>
            <person name="Du C."/>
            <person name="Cheng J."/>
            <person name="Dai P."/>
            <person name="Han X."/>
            <person name="Huang E."/>
            <person name="Gao Y."/>
            <person name="Liu J."/>
            <person name="Shao H."/>
            <person name="Ye R."/>
            <person name="Li L."/>
            <person name="Wei W."/>
            <person name="Wang X."/>
            <person name="Wang C."/>
            <person name="Yang T."/>
            <person name="Huo Q."/>
            <person name="Li W."/>
            <person name="Guo W."/>
            <person name="Chen H."/>
            <person name="Zhou L."/>
            <person name="Ni X."/>
            <person name="Tian J."/>
            <person name="Zhou Y."/>
            <person name="Sheng Y."/>
            <person name="Liu T."/>
            <person name="Pan Y."/>
            <person name="Xia L."/>
            <person name="Li J."/>
            <person name="Zhao F."/>
            <person name="Cao W."/>
        </authorList>
    </citation>
    <scope>NUCLEOTIDE SEQUENCE</scope>
    <source>
        <strain evidence="1">Dsil-2018</strain>
    </source>
</reference>
<evidence type="ECO:0000313" key="1">
    <source>
        <dbReference type="EMBL" id="KAH7953786.1"/>
    </source>
</evidence>
<keyword evidence="2" id="KW-1185">Reference proteome</keyword>
<gene>
    <name evidence="1" type="ORF">HPB49_012256</name>
</gene>
<protein>
    <submittedName>
        <fullName evidence="1">Uncharacterized protein</fullName>
    </submittedName>
</protein>
<comment type="caution">
    <text evidence="1">The sequence shown here is derived from an EMBL/GenBank/DDBJ whole genome shotgun (WGS) entry which is preliminary data.</text>
</comment>
<dbReference type="EMBL" id="CM023473">
    <property type="protein sequence ID" value="KAH7953786.1"/>
    <property type="molecule type" value="Genomic_DNA"/>
</dbReference>